<dbReference type="EMBL" id="UYYA01003899">
    <property type="protein sequence ID" value="VDM57441.1"/>
    <property type="molecule type" value="Genomic_DNA"/>
</dbReference>
<dbReference type="GO" id="GO:0016020">
    <property type="term" value="C:membrane"/>
    <property type="evidence" value="ECO:0007669"/>
    <property type="project" value="UniProtKB-SubCell"/>
</dbReference>
<gene>
    <name evidence="7" type="ORF">ACOC_LOCUS5856</name>
</gene>
<evidence type="ECO:0000313" key="7">
    <source>
        <dbReference type="EMBL" id="VDM57441.1"/>
    </source>
</evidence>
<evidence type="ECO:0000256" key="5">
    <source>
        <dbReference type="ARBA" id="ARBA00023136"/>
    </source>
</evidence>
<evidence type="ECO:0000313" key="8">
    <source>
        <dbReference type="Proteomes" id="UP000267027"/>
    </source>
</evidence>
<dbReference type="PANTHER" id="PTHR16119:SF16">
    <property type="entry name" value="TRANSMEMBRANE PROTEIN 144 HOMOLOG"/>
    <property type="match status" value="1"/>
</dbReference>
<protein>
    <submittedName>
        <fullName evidence="9">MFS transporter</fullName>
    </submittedName>
</protein>
<evidence type="ECO:0000256" key="2">
    <source>
        <dbReference type="ARBA" id="ARBA00005731"/>
    </source>
</evidence>
<evidence type="ECO:0000313" key="9">
    <source>
        <dbReference type="WBParaSite" id="ACOC_0000585501-mRNA-1"/>
    </source>
</evidence>
<dbReference type="Proteomes" id="UP000267027">
    <property type="component" value="Unassembled WGS sequence"/>
</dbReference>
<dbReference type="Pfam" id="PF07857">
    <property type="entry name" value="TMEM144"/>
    <property type="match status" value="1"/>
</dbReference>
<comment type="similarity">
    <text evidence="2">Belongs to the TMEM144 family.</text>
</comment>
<dbReference type="InterPro" id="IPR012435">
    <property type="entry name" value="TMEM144"/>
</dbReference>
<dbReference type="AlphaFoldDB" id="A0A0R3PM13"/>
<organism evidence="9">
    <name type="scientific">Angiostrongylus costaricensis</name>
    <name type="common">Nematode worm</name>
    <dbReference type="NCBI Taxonomy" id="334426"/>
    <lineage>
        <taxon>Eukaryota</taxon>
        <taxon>Metazoa</taxon>
        <taxon>Ecdysozoa</taxon>
        <taxon>Nematoda</taxon>
        <taxon>Chromadorea</taxon>
        <taxon>Rhabditida</taxon>
        <taxon>Rhabditina</taxon>
        <taxon>Rhabditomorpha</taxon>
        <taxon>Strongyloidea</taxon>
        <taxon>Metastrongylidae</taxon>
        <taxon>Angiostrongylus</taxon>
    </lineage>
</organism>
<accession>A0A0R3PM13</accession>
<proteinExistence type="inferred from homology"/>
<keyword evidence="8" id="KW-1185">Reference proteome</keyword>
<keyword evidence="3 6" id="KW-0812">Transmembrane</keyword>
<evidence type="ECO:0000256" key="1">
    <source>
        <dbReference type="ARBA" id="ARBA00004141"/>
    </source>
</evidence>
<feature type="transmembrane region" description="Helical" evidence="6">
    <location>
        <begin position="30"/>
        <end position="49"/>
    </location>
</feature>
<dbReference type="OMA" id="WATANAF"/>
<evidence type="ECO:0000256" key="4">
    <source>
        <dbReference type="ARBA" id="ARBA00022989"/>
    </source>
</evidence>
<dbReference type="InterPro" id="IPR010651">
    <property type="entry name" value="Sugar_transport"/>
</dbReference>
<keyword evidence="5 6" id="KW-0472">Membrane</keyword>
<comment type="subcellular location">
    <subcellularLocation>
        <location evidence="1">Membrane</location>
        <topology evidence="1">Multi-pass membrane protein</topology>
    </subcellularLocation>
</comment>
<sequence length="162" mass="17606">FAAQFFLCVGGFVTSTVVHAALGFPALHGFAVVGGALWATANAFAIQIMNRLGMALSILVWNTLSCLTGWATSRYGLFGLPAAYPASFTLNYMGITLLIIGGAMYMFVKSNERISTADSTVNFIAEKKQCAFDIPMVDEEIRKLSLAERIGYVHYKRSLSTE</sequence>
<keyword evidence="4 6" id="KW-1133">Transmembrane helix</keyword>
<evidence type="ECO:0000256" key="6">
    <source>
        <dbReference type="SAM" id="Phobius"/>
    </source>
</evidence>
<feature type="transmembrane region" description="Helical" evidence="6">
    <location>
        <begin position="56"/>
        <end position="77"/>
    </location>
</feature>
<evidence type="ECO:0000256" key="3">
    <source>
        <dbReference type="ARBA" id="ARBA00022692"/>
    </source>
</evidence>
<feature type="transmembrane region" description="Helical" evidence="6">
    <location>
        <begin position="89"/>
        <end position="108"/>
    </location>
</feature>
<dbReference type="STRING" id="334426.A0A0R3PM13"/>
<dbReference type="GO" id="GO:0015144">
    <property type="term" value="F:carbohydrate transmembrane transporter activity"/>
    <property type="evidence" value="ECO:0007669"/>
    <property type="project" value="InterPro"/>
</dbReference>
<dbReference type="WBParaSite" id="ACOC_0000585501-mRNA-1">
    <property type="protein sequence ID" value="ACOC_0000585501-mRNA-1"/>
    <property type="gene ID" value="ACOC_0000585501"/>
</dbReference>
<dbReference type="OrthoDB" id="426527at2759"/>
<name>A0A0R3PM13_ANGCS</name>
<reference evidence="9" key="1">
    <citation type="submission" date="2017-02" db="UniProtKB">
        <authorList>
            <consortium name="WormBaseParasite"/>
        </authorList>
    </citation>
    <scope>IDENTIFICATION</scope>
</reference>
<reference evidence="7 8" key="2">
    <citation type="submission" date="2018-11" db="EMBL/GenBank/DDBJ databases">
        <authorList>
            <consortium name="Pathogen Informatics"/>
        </authorList>
    </citation>
    <scope>NUCLEOTIDE SEQUENCE [LARGE SCALE GENOMIC DNA]</scope>
    <source>
        <strain evidence="7 8">Costa Rica</strain>
    </source>
</reference>
<dbReference type="PANTHER" id="PTHR16119">
    <property type="entry name" value="TRANSMEMBRANE PROTEIN 144"/>
    <property type="match status" value="1"/>
</dbReference>